<dbReference type="PANTHER" id="PTHR45619">
    <property type="entry name" value="SERINE/THREONINE-PROTEIN PHOSPHATASE PP2A-RELATED"/>
    <property type="match status" value="1"/>
</dbReference>
<keyword evidence="3 5" id="KW-0378">Hydrolase</keyword>
<evidence type="ECO:0000256" key="3">
    <source>
        <dbReference type="ARBA" id="ARBA00022801"/>
    </source>
</evidence>
<gene>
    <name evidence="7" type="ORF">PYX00_010900</name>
</gene>
<dbReference type="AlphaFoldDB" id="A0AAW2H6D8"/>
<dbReference type="InterPro" id="IPR029052">
    <property type="entry name" value="Metallo-depent_PP-like"/>
</dbReference>
<evidence type="ECO:0000256" key="2">
    <source>
        <dbReference type="ARBA" id="ARBA00022723"/>
    </source>
</evidence>
<dbReference type="GO" id="GO:0046872">
    <property type="term" value="F:metal ion binding"/>
    <property type="evidence" value="ECO:0007669"/>
    <property type="project" value="UniProtKB-KW"/>
</dbReference>
<dbReference type="PROSITE" id="PS00125">
    <property type="entry name" value="SER_THR_PHOSPHATASE"/>
    <property type="match status" value="1"/>
</dbReference>
<dbReference type="GO" id="GO:0004722">
    <property type="term" value="F:protein serine/threonine phosphatase activity"/>
    <property type="evidence" value="ECO:0007669"/>
    <property type="project" value="UniProtKB-EC"/>
</dbReference>
<dbReference type="InterPro" id="IPR006186">
    <property type="entry name" value="Ser/Thr-sp_prot-phosphatase"/>
</dbReference>
<dbReference type="PRINTS" id="PR00114">
    <property type="entry name" value="STPHPHTASE"/>
</dbReference>
<organism evidence="7">
    <name type="scientific">Menopon gallinae</name>
    <name type="common">poultry shaft louse</name>
    <dbReference type="NCBI Taxonomy" id="328185"/>
    <lineage>
        <taxon>Eukaryota</taxon>
        <taxon>Metazoa</taxon>
        <taxon>Ecdysozoa</taxon>
        <taxon>Arthropoda</taxon>
        <taxon>Hexapoda</taxon>
        <taxon>Insecta</taxon>
        <taxon>Pterygota</taxon>
        <taxon>Neoptera</taxon>
        <taxon>Paraneoptera</taxon>
        <taxon>Psocodea</taxon>
        <taxon>Troctomorpha</taxon>
        <taxon>Phthiraptera</taxon>
        <taxon>Amblycera</taxon>
        <taxon>Menoponidae</taxon>
        <taxon>Menopon</taxon>
    </lineage>
</organism>
<evidence type="ECO:0000259" key="6">
    <source>
        <dbReference type="PROSITE" id="PS00125"/>
    </source>
</evidence>
<dbReference type="Pfam" id="PF00149">
    <property type="entry name" value="Metallophos"/>
    <property type="match status" value="1"/>
</dbReference>
<protein>
    <recommendedName>
        <fullName evidence="5">Serine/threonine-protein phosphatase</fullName>
        <ecNumber evidence="5">3.1.3.16</ecNumber>
    </recommendedName>
</protein>
<feature type="domain" description="Serine/threonine specific protein phosphatases" evidence="6">
    <location>
        <begin position="99"/>
        <end position="104"/>
    </location>
</feature>
<reference evidence="7" key="1">
    <citation type="journal article" date="2024" name="Gigascience">
        <title>Chromosome-level genome of the poultry shaft louse Menopon gallinae provides insight into the host-switching and adaptive evolution of parasitic lice.</title>
        <authorList>
            <person name="Xu Y."/>
            <person name="Ma L."/>
            <person name="Liu S."/>
            <person name="Liang Y."/>
            <person name="Liu Q."/>
            <person name="He Z."/>
            <person name="Tian L."/>
            <person name="Duan Y."/>
            <person name="Cai W."/>
            <person name="Li H."/>
            <person name="Song F."/>
        </authorList>
    </citation>
    <scope>NUCLEOTIDE SEQUENCE</scope>
    <source>
        <strain evidence="7">Cailab_2023a</strain>
    </source>
</reference>
<comment type="catalytic activity">
    <reaction evidence="5">
        <text>O-phospho-L-threonyl-[protein] + H2O = L-threonyl-[protein] + phosphate</text>
        <dbReference type="Rhea" id="RHEA:47004"/>
        <dbReference type="Rhea" id="RHEA-COMP:11060"/>
        <dbReference type="Rhea" id="RHEA-COMP:11605"/>
        <dbReference type="ChEBI" id="CHEBI:15377"/>
        <dbReference type="ChEBI" id="CHEBI:30013"/>
        <dbReference type="ChEBI" id="CHEBI:43474"/>
        <dbReference type="ChEBI" id="CHEBI:61977"/>
        <dbReference type="EC" id="3.1.3.16"/>
    </reaction>
</comment>
<dbReference type="EC" id="3.1.3.16" evidence="5"/>
<name>A0AAW2H6D8_9NEOP</name>
<dbReference type="InterPro" id="IPR047129">
    <property type="entry name" value="PPA2-like"/>
</dbReference>
<keyword evidence="4" id="KW-0464">Manganese</keyword>
<dbReference type="Gene3D" id="3.60.21.10">
    <property type="match status" value="1"/>
</dbReference>
<dbReference type="EMBL" id="JARGDH010000057">
    <property type="protein sequence ID" value="KAL0263954.1"/>
    <property type="molecule type" value="Genomic_DNA"/>
</dbReference>
<evidence type="ECO:0000256" key="4">
    <source>
        <dbReference type="ARBA" id="ARBA00023211"/>
    </source>
</evidence>
<dbReference type="InterPro" id="IPR004843">
    <property type="entry name" value="Calcineurin-like_PHP"/>
</dbReference>
<proteinExistence type="inferred from homology"/>
<accession>A0AAW2H6D8</accession>
<comment type="cofactor">
    <cofactor evidence="1">
        <name>Mn(2+)</name>
        <dbReference type="ChEBI" id="CHEBI:29035"/>
    </cofactor>
</comment>
<evidence type="ECO:0000313" key="7">
    <source>
        <dbReference type="EMBL" id="KAL0263954.1"/>
    </source>
</evidence>
<dbReference type="SMART" id="SM00156">
    <property type="entry name" value="PP2Ac"/>
    <property type="match status" value="1"/>
</dbReference>
<comment type="caution">
    <text evidence="7">The sequence shown here is derived from an EMBL/GenBank/DDBJ whole genome shotgun (WGS) entry which is preliminary data.</text>
</comment>
<evidence type="ECO:0000256" key="5">
    <source>
        <dbReference type="RuleBase" id="RU004273"/>
    </source>
</evidence>
<dbReference type="SUPFAM" id="SSF56300">
    <property type="entry name" value="Metallo-dependent phosphatases"/>
    <property type="match status" value="1"/>
</dbReference>
<comment type="similarity">
    <text evidence="5">Belongs to the PPP phosphatase family.</text>
</comment>
<sequence length="279" mass="31200">MLCRAELPTQEDAVAICAAAAHVLLREENVLALQAPISIVGDVHGQFFDLLHMFRLNGAVPSRRYLFLGDCVDRGAHGVETLLLLLCLKLRHPGHVFLLRGNHESFFLSRTYGFKDECWEKYSLFVYFKICDLFEMLPLAAVVNGDIFCVHGGLVQGLTLDMMARTSRLEDLPKLGGILWSDPSEETSTYAESPRGSGCLFGRLAAEEFLRANKMRFIVRSHQLVQAGHCVAFECVHTIWSAPNYCYAYENLASIMVVSEDGSFEILVYDKCENQLGPA</sequence>
<evidence type="ECO:0000256" key="1">
    <source>
        <dbReference type="ARBA" id="ARBA00001936"/>
    </source>
</evidence>
<keyword evidence="2" id="KW-0479">Metal-binding</keyword>